<dbReference type="EMBL" id="CATOUU010000722">
    <property type="protein sequence ID" value="CAI9944322.1"/>
    <property type="molecule type" value="Genomic_DNA"/>
</dbReference>
<dbReference type="GO" id="GO:0097730">
    <property type="term" value="C:non-motile cilium"/>
    <property type="evidence" value="ECO:0007669"/>
    <property type="project" value="TreeGrafter"/>
</dbReference>
<dbReference type="EMBL" id="CATOUU010000969">
    <property type="protein sequence ID" value="CAI9963644.1"/>
    <property type="molecule type" value="Genomic_DNA"/>
</dbReference>
<reference evidence="4" key="1">
    <citation type="submission" date="2023-06" db="EMBL/GenBank/DDBJ databases">
        <authorList>
            <person name="Kurt Z."/>
        </authorList>
    </citation>
    <scope>NUCLEOTIDE SEQUENCE</scope>
</reference>
<dbReference type="Proteomes" id="UP001642409">
    <property type="component" value="Unassembled WGS sequence"/>
</dbReference>
<feature type="region of interest" description="Disordered" evidence="2">
    <location>
        <begin position="99"/>
        <end position="152"/>
    </location>
</feature>
<dbReference type="GO" id="GO:1905515">
    <property type="term" value="P:non-motile cilium assembly"/>
    <property type="evidence" value="ECO:0007669"/>
    <property type="project" value="InterPro"/>
</dbReference>
<feature type="repeat" description="TPR" evidence="1">
    <location>
        <begin position="388"/>
        <end position="421"/>
    </location>
</feature>
<sequence>MDPIYLAYMSLRRYDYKTVANQCSSLLKARPDDQYALLMRMQAVIEDSAFDETEFEQSALDKVIDQTNLDHAYSLELSLPTSFRPQSRLTSGYVRPLTAAMGRPGTRTSSRLGSSRLQTARLGSAQKSTHLSRMGTASVKNTSQSLQQGLPEDYGEKPIFRRLLPNYYLRLQPSELTEQADITPNPRLALQYLKYYQQEAGSDWFFNDRAARALYLLKNYEEAERHLNAAIRDVPREETTLKQINCLACRGNVNEALNMLKEASSMYSSSSQFHLQAARLNEILQNGEKALQNYAEVLKMQTGCEEALAGAASLINAGYQAQDKNESLSMYRKLLLTRNQDPSVWNNIGVCLMQDELYGDAFQHFLTALNKCASQKQFVQQRIMSIKSSIIYNMGTLFAKISDLQAAQDCFELATLIDGNNSEAVNNMGVLSYQVEQETKALQLFKRAEEINGNETAKKNKEIIMKNRGNYEGIGTGEE</sequence>
<evidence type="ECO:0000313" key="3">
    <source>
        <dbReference type="EMBL" id="CAI9940329.1"/>
    </source>
</evidence>
<evidence type="ECO:0000313" key="4">
    <source>
        <dbReference type="EMBL" id="CAI9944322.1"/>
    </source>
</evidence>
<evidence type="ECO:0000256" key="2">
    <source>
        <dbReference type="SAM" id="MobiDB-lite"/>
    </source>
</evidence>
<dbReference type="PROSITE" id="PS50005">
    <property type="entry name" value="TPR"/>
    <property type="match status" value="2"/>
</dbReference>
<keyword evidence="1" id="KW-0802">TPR repeat</keyword>
<feature type="repeat" description="TPR" evidence="1">
    <location>
        <begin position="422"/>
        <end position="455"/>
    </location>
</feature>
<dbReference type="GO" id="GO:0034464">
    <property type="term" value="C:BBSome"/>
    <property type="evidence" value="ECO:0007669"/>
    <property type="project" value="InterPro"/>
</dbReference>
<organism evidence="4">
    <name type="scientific">Hexamita inflata</name>
    <dbReference type="NCBI Taxonomy" id="28002"/>
    <lineage>
        <taxon>Eukaryota</taxon>
        <taxon>Metamonada</taxon>
        <taxon>Diplomonadida</taxon>
        <taxon>Hexamitidae</taxon>
        <taxon>Hexamitinae</taxon>
        <taxon>Hexamita</taxon>
    </lineage>
</organism>
<dbReference type="EMBL" id="CAXDID020000154">
    <property type="protein sequence ID" value="CAL6042731.1"/>
    <property type="molecule type" value="Genomic_DNA"/>
</dbReference>
<accession>A0AA86UB42</accession>
<dbReference type="EMBL" id="CAXDID020000085">
    <property type="protein sequence ID" value="CAL6020413.1"/>
    <property type="molecule type" value="Genomic_DNA"/>
</dbReference>
<dbReference type="PANTHER" id="PTHR44177:SF1">
    <property type="entry name" value="TETRATRICOPEPTIDE REPEAT PROTEIN 8"/>
    <property type="match status" value="1"/>
</dbReference>
<gene>
    <name evidence="6" type="ORF">HINF_LOCUS25944</name>
    <name evidence="7" type="ORF">HINF_LOCUS27434</name>
    <name evidence="3" type="ORF">HINF_LOCUS27974</name>
    <name evidence="4" type="ORF">HINF_LOCUS31967</name>
    <name evidence="8" type="ORF">HINF_LOCUS39735</name>
    <name evidence="5" type="ORF">HINF_LOCUS51289</name>
</gene>
<protein>
    <submittedName>
        <fullName evidence="4">Tetratricopeptide repeat-containing protein</fullName>
    </submittedName>
    <submittedName>
        <fullName evidence="6">Tetratricopeptide_repeat-containing protein</fullName>
    </submittedName>
</protein>
<proteinExistence type="predicted"/>
<dbReference type="SMART" id="SM00028">
    <property type="entry name" value="TPR"/>
    <property type="match status" value="5"/>
</dbReference>
<dbReference type="EMBL" id="CAXDID020000078">
    <property type="protein sequence ID" value="CAL6017344.1"/>
    <property type="molecule type" value="Genomic_DNA"/>
</dbReference>
<dbReference type="SUPFAM" id="SSF48452">
    <property type="entry name" value="TPR-like"/>
    <property type="match status" value="2"/>
</dbReference>
<dbReference type="InterPro" id="IPR011990">
    <property type="entry name" value="TPR-like_helical_dom_sf"/>
</dbReference>
<keyword evidence="9" id="KW-1185">Reference proteome</keyword>
<comment type="caution">
    <text evidence="4">The sequence shown here is derived from an EMBL/GenBank/DDBJ whole genome shotgun (WGS) entry which is preliminary data.</text>
</comment>
<dbReference type="GO" id="GO:0036064">
    <property type="term" value="C:ciliary basal body"/>
    <property type="evidence" value="ECO:0007669"/>
    <property type="project" value="TreeGrafter"/>
</dbReference>
<name>A0AA86UB42_9EUKA</name>
<evidence type="ECO:0000313" key="7">
    <source>
        <dbReference type="EMBL" id="CAL6020413.1"/>
    </source>
</evidence>
<evidence type="ECO:0000313" key="5">
    <source>
        <dbReference type="EMBL" id="CAI9963644.1"/>
    </source>
</evidence>
<dbReference type="PANTHER" id="PTHR44177">
    <property type="entry name" value="TETRATRICOPEPTIDE REPEAT PROTEIN 8"/>
    <property type="match status" value="1"/>
</dbReference>
<dbReference type="EMBL" id="CATOUU010000675">
    <property type="protein sequence ID" value="CAI9940329.1"/>
    <property type="molecule type" value="Genomic_DNA"/>
</dbReference>
<dbReference type="InterPro" id="IPR028796">
    <property type="entry name" value="BBS8"/>
</dbReference>
<reference evidence="6 9" key="2">
    <citation type="submission" date="2024-07" db="EMBL/GenBank/DDBJ databases">
        <authorList>
            <person name="Akdeniz Z."/>
        </authorList>
    </citation>
    <scope>NUCLEOTIDE SEQUENCE [LARGE SCALE GENOMIC DNA]</scope>
</reference>
<evidence type="ECO:0000256" key="1">
    <source>
        <dbReference type="PROSITE-ProRule" id="PRU00339"/>
    </source>
</evidence>
<evidence type="ECO:0000313" key="8">
    <source>
        <dbReference type="EMBL" id="CAL6042731.1"/>
    </source>
</evidence>
<evidence type="ECO:0000313" key="6">
    <source>
        <dbReference type="EMBL" id="CAL6017344.1"/>
    </source>
</evidence>
<dbReference type="Gene3D" id="1.25.40.10">
    <property type="entry name" value="Tetratricopeptide repeat domain"/>
    <property type="match status" value="3"/>
</dbReference>
<feature type="compositionally biased region" description="Polar residues" evidence="2">
    <location>
        <begin position="138"/>
        <end position="148"/>
    </location>
</feature>
<evidence type="ECO:0000313" key="9">
    <source>
        <dbReference type="Proteomes" id="UP001642409"/>
    </source>
</evidence>
<feature type="compositionally biased region" description="Low complexity" evidence="2">
    <location>
        <begin position="102"/>
        <end position="117"/>
    </location>
</feature>
<dbReference type="AlphaFoldDB" id="A0AA86UB42"/>
<dbReference type="InterPro" id="IPR019734">
    <property type="entry name" value="TPR_rpt"/>
</dbReference>